<dbReference type="Proteomes" id="UP000829685">
    <property type="component" value="Unassembled WGS sequence"/>
</dbReference>
<proteinExistence type="predicted"/>
<dbReference type="SUPFAM" id="SSF55729">
    <property type="entry name" value="Acyl-CoA N-acyltransferases (Nat)"/>
    <property type="match status" value="1"/>
</dbReference>
<evidence type="ECO:0000313" key="2">
    <source>
        <dbReference type="EMBL" id="KAI1855864.1"/>
    </source>
</evidence>
<dbReference type="Gene3D" id="3.40.630.30">
    <property type="match status" value="1"/>
</dbReference>
<sequence>MATSTASPQTQSYNHLPTTLASSTHPILLRTLEPEDNVAFAAILSDPRNTEHEAGSPPDHMELSVATGAIARMRDSAAAPTVVSAPEESGLGKVLSGPGRVNLAIVYLGGDAAGSVIGLGGFGSIKDLSRATGEPVADVAAEPFERVGDVGAMVNAEYRGRGFAAEAVRLAMEWGFAPAGRGGLQLDRITATTRAANAPMVRVLAKFGWEGRAVPAQGPEGKDELTYSMRADEWEARSRK</sequence>
<dbReference type="GO" id="GO:0016747">
    <property type="term" value="F:acyltransferase activity, transferring groups other than amino-acyl groups"/>
    <property type="evidence" value="ECO:0007669"/>
    <property type="project" value="InterPro"/>
</dbReference>
<dbReference type="InterPro" id="IPR000182">
    <property type="entry name" value="GNAT_dom"/>
</dbReference>
<name>A0A9P9WAZ2_9PEZI</name>
<dbReference type="InterPro" id="IPR051531">
    <property type="entry name" value="N-acetyltransferase"/>
</dbReference>
<evidence type="ECO:0000259" key="1">
    <source>
        <dbReference type="PROSITE" id="PS51186"/>
    </source>
</evidence>
<dbReference type="PANTHER" id="PTHR43792">
    <property type="entry name" value="GNAT FAMILY, PUTATIVE (AFU_ORTHOLOGUE AFUA_3G00765)-RELATED-RELATED"/>
    <property type="match status" value="1"/>
</dbReference>
<organism evidence="2 3">
    <name type="scientific">Neoarthrinium moseri</name>
    <dbReference type="NCBI Taxonomy" id="1658444"/>
    <lineage>
        <taxon>Eukaryota</taxon>
        <taxon>Fungi</taxon>
        <taxon>Dikarya</taxon>
        <taxon>Ascomycota</taxon>
        <taxon>Pezizomycotina</taxon>
        <taxon>Sordariomycetes</taxon>
        <taxon>Xylariomycetidae</taxon>
        <taxon>Amphisphaeriales</taxon>
        <taxon>Apiosporaceae</taxon>
        <taxon>Neoarthrinium</taxon>
    </lineage>
</organism>
<accession>A0A9P9WAZ2</accession>
<comment type="caution">
    <text evidence="2">The sequence shown here is derived from an EMBL/GenBank/DDBJ whole genome shotgun (WGS) entry which is preliminary data.</text>
</comment>
<dbReference type="PROSITE" id="PS51186">
    <property type="entry name" value="GNAT"/>
    <property type="match status" value="1"/>
</dbReference>
<dbReference type="EMBL" id="JAFIMR010000049">
    <property type="protein sequence ID" value="KAI1855864.1"/>
    <property type="molecule type" value="Genomic_DNA"/>
</dbReference>
<dbReference type="InterPro" id="IPR016181">
    <property type="entry name" value="Acyl_CoA_acyltransferase"/>
</dbReference>
<reference evidence="2" key="1">
    <citation type="submission" date="2021-03" db="EMBL/GenBank/DDBJ databases">
        <title>Revisited historic fungal species revealed as producer of novel bioactive compounds through whole genome sequencing and comparative genomics.</title>
        <authorList>
            <person name="Vignolle G.A."/>
            <person name="Hochenegger N."/>
            <person name="Mach R.L."/>
            <person name="Mach-Aigner A.R."/>
            <person name="Javad Rahimi M."/>
            <person name="Salim K.A."/>
            <person name="Chan C.M."/>
            <person name="Lim L.B.L."/>
            <person name="Cai F."/>
            <person name="Druzhinina I.S."/>
            <person name="U'Ren J.M."/>
            <person name="Derntl C."/>
        </authorList>
    </citation>
    <scope>NUCLEOTIDE SEQUENCE</scope>
    <source>
        <strain evidence="2">TUCIM 5799</strain>
    </source>
</reference>
<evidence type="ECO:0000313" key="3">
    <source>
        <dbReference type="Proteomes" id="UP000829685"/>
    </source>
</evidence>
<feature type="domain" description="N-acetyltransferase" evidence="1">
    <location>
        <begin position="27"/>
        <end position="232"/>
    </location>
</feature>
<keyword evidence="3" id="KW-1185">Reference proteome</keyword>
<protein>
    <recommendedName>
        <fullName evidence="1">N-acetyltransferase domain-containing protein</fullName>
    </recommendedName>
</protein>
<dbReference type="AlphaFoldDB" id="A0A9P9WAZ2"/>
<dbReference type="Pfam" id="PF13302">
    <property type="entry name" value="Acetyltransf_3"/>
    <property type="match status" value="1"/>
</dbReference>
<gene>
    <name evidence="2" type="ORF">JX265_012127</name>
</gene>